<dbReference type="InterPro" id="IPR002471">
    <property type="entry name" value="Pept_S9_AS"/>
</dbReference>
<evidence type="ECO:0000313" key="6">
    <source>
        <dbReference type="EMBL" id="VAW30844.1"/>
    </source>
</evidence>
<dbReference type="PROSITE" id="PS00708">
    <property type="entry name" value="PRO_ENDOPEP_SER"/>
    <property type="match status" value="1"/>
</dbReference>
<evidence type="ECO:0000256" key="4">
    <source>
        <dbReference type="ARBA" id="ARBA00022825"/>
    </source>
</evidence>
<dbReference type="EMBL" id="UOEU01000094">
    <property type="protein sequence ID" value="VAW30844.1"/>
    <property type="molecule type" value="Genomic_DNA"/>
</dbReference>
<dbReference type="GO" id="GO:0004252">
    <property type="term" value="F:serine-type endopeptidase activity"/>
    <property type="evidence" value="ECO:0007669"/>
    <property type="project" value="UniProtKB-EC"/>
</dbReference>
<dbReference type="AlphaFoldDB" id="A0A3B0VGK4"/>
<accession>A0A3B0VGK4</accession>
<dbReference type="PRINTS" id="PR00862">
    <property type="entry name" value="PROLIGOPTASE"/>
</dbReference>
<dbReference type="EC" id="3.4.21.26" evidence="6"/>
<dbReference type="GO" id="GO:0006508">
    <property type="term" value="P:proteolysis"/>
    <property type="evidence" value="ECO:0007669"/>
    <property type="project" value="UniProtKB-KW"/>
</dbReference>
<dbReference type="PANTHER" id="PTHR42881:SF13">
    <property type="entry name" value="PROLYL ENDOPEPTIDASE"/>
    <property type="match status" value="1"/>
</dbReference>
<comment type="similarity">
    <text evidence="1">Belongs to the peptidase S9A family.</text>
</comment>
<dbReference type="Pfam" id="PF00326">
    <property type="entry name" value="Peptidase_S9"/>
    <property type="match status" value="1"/>
</dbReference>
<dbReference type="InterPro" id="IPR001375">
    <property type="entry name" value="Peptidase_S9_cat"/>
</dbReference>
<dbReference type="GO" id="GO:0070012">
    <property type="term" value="F:oligopeptidase activity"/>
    <property type="evidence" value="ECO:0007669"/>
    <property type="project" value="TreeGrafter"/>
</dbReference>
<dbReference type="Gene3D" id="3.40.50.1820">
    <property type="entry name" value="alpha/beta hydrolase"/>
    <property type="match status" value="1"/>
</dbReference>
<protein>
    <submittedName>
        <fullName evidence="6">Prolyl endopeptidase</fullName>
        <ecNumber evidence="6">3.4.21.26</ecNumber>
    </submittedName>
</protein>
<keyword evidence="3 6" id="KW-0378">Hydrolase</keyword>
<feature type="domain" description="Peptidase S9 prolyl oligopeptidase catalytic" evidence="5">
    <location>
        <begin position="24"/>
        <end position="237"/>
    </location>
</feature>
<keyword evidence="2" id="KW-0645">Protease</keyword>
<gene>
    <name evidence="6" type="ORF">MNBD_CHLOROFLEXI01-4121</name>
</gene>
<sequence>MLDGNNPTLLYGYGGFNIPMTPIFSPTRLAWLERGGVYAHACLRGGMEYGEAWHQAGMLQNKQNVFDDFIAAGEWLIANGYTNSKQLAIEGRSNGGLLVAACMVQRPELFGAVHCAVPVIDMLRYHKFSAGRYWVSEYGNAEENAEHFRFLMAYSPLHNVKQGITYPPLIITTANSDDRVVPMHAKKFAATLQAADNGRNPLLLRVEMKAGHGLGKPISKLIEEAADVYSFLWTMLNRN</sequence>
<reference evidence="6" key="1">
    <citation type="submission" date="2018-06" db="EMBL/GenBank/DDBJ databases">
        <authorList>
            <person name="Zhirakovskaya E."/>
        </authorList>
    </citation>
    <scope>NUCLEOTIDE SEQUENCE</scope>
</reference>
<dbReference type="InterPro" id="IPR002470">
    <property type="entry name" value="Peptidase_S9A"/>
</dbReference>
<evidence type="ECO:0000256" key="3">
    <source>
        <dbReference type="ARBA" id="ARBA00022801"/>
    </source>
</evidence>
<organism evidence="6">
    <name type="scientific">hydrothermal vent metagenome</name>
    <dbReference type="NCBI Taxonomy" id="652676"/>
    <lineage>
        <taxon>unclassified sequences</taxon>
        <taxon>metagenomes</taxon>
        <taxon>ecological metagenomes</taxon>
    </lineage>
</organism>
<dbReference type="PANTHER" id="PTHR42881">
    <property type="entry name" value="PROLYL ENDOPEPTIDASE"/>
    <property type="match status" value="1"/>
</dbReference>
<dbReference type="GO" id="GO:0005829">
    <property type="term" value="C:cytosol"/>
    <property type="evidence" value="ECO:0007669"/>
    <property type="project" value="TreeGrafter"/>
</dbReference>
<keyword evidence="4" id="KW-0720">Serine protease</keyword>
<evidence type="ECO:0000256" key="2">
    <source>
        <dbReference type="ARBA" id="ARBA00022670"/>
    </source>
</evidence>
<name>A0A3B0VGK4_9ZZZZ</name>
<evidence type="ECO:0000259" key="5">
    <source>
        <dbReference type="Pfam" id="PF00326"/>
    </source>
</evidence>
<dbReference type="SUPFAM" id="SSF53474">
    <property type="entry name" value="alpha/beta-Hydrolases"/>
    <property type="match status" value="1"/>
</dbReference>
<dbReference type="FunFam" id="3.40.50.1820:FF:000005">
    <property type="entry name" value="Prolyl endopeptidase"/>
    <property type="match status" value="1"/>
</dbReference>
<dbReference type="InterPro" id="IPR029058">
    <property type="entry name" value="AB_hydrolase_fold"/>
</dbReference>
<dbReference type="InterPro" id="IPR051167">
    <property type="entry name" value="Prolyl_oligopep/macrocyclase"/>
</dbReference>
<proteinExistence type="inferred from homology"/>
<evidence type="ECO:0000256" key="1">
    <source>
        <dbReference type="ARBA" id="ARBA00005228"/>
    </source>
</evidence>